<evidence type="ECO:0000259" key="1">
    <source>
        <dbReference type="Pfam" id="PF04069"/>
    </source>
</evidence>
<organism evidence="2 3">
    <name type="scientific">Thermovirga lienii (strain ATCC BAA-1197 / DSM 17291 / Cas60314)</name>
    <dbReference type="NCBI Taxonomy" id="580340"/>
    <lineage>
        <taxon>Bacteria</taxon>
        <taxon>Thermotogati</taxon>
        <taxon>Synergistota</taxon>
        <taxon>Synergistia</taxon>
        <taxon>Synergistales</taxon>
        <taxon>Thermovirgaceae</taxon>
        <taxon>Thermovirga</taxon>
    </lineage>
</organism>
<feature type="domain" description="ABC-type glycine betaine transport system substrate-binding" evidence="1">
    <location>
        <begin position="30"/>
        <end position="310"/>
    </location>
</feature>
<dbReference type="SUPFAM" id="SSF53850">
    <property type="entry name" value="Periplasmic binding protein-like II"/>
    <property type="match status" value="1"/>
</dbReference>
<dbReference type="OrthoDB" id="9801163at2"/>
<dbReference type="HOGENOM" id="CLU_072510_0_0_0"/>
<dbReference type="STRING" id="580340.Tlie_1558"/>
<name>G7V7G4_THELD</name>
<dbReference type="InterPro" id="IPR007210">
    <property type="entry name" value="ABC_Gly_betaine_transp_sub-bd"/>
</dbReference>
<dbReference type="GO" id="GO:0022857">
    <property type="term" value="F:transmembrane transporter activity"/>
    <property type="evidence" value="ECO:0007669"/>
    <property type="project" value="InterPro"/>
</dbReference>
<dbReference type="CDD" id="cd13641">
    <property type="entry name" value="PBP2_HisX_like"/>
    <property type="match status" value="1"/>
</dbReference>
<dbReference type="GO" id="GO:0043190">
    <property type="term" value="C:ATP-binding cassette (ABC) transporter complex"/>
    <property type="evidence" value="ECO:0007669"/>
    <property type="project" value="InterPro"/>
</dbReference>
<evidence type="ECO:0000313" key="2">
    <source>
        <dbReference type="EMBL" id="AER67280.1"/>
    </source>
</evidence>
<keyword evidence="3" id="KW-1185">Reference proteome</keyword>
<dbReference type="Gene3D" id="3.40.190.100">
    <property type="entry name" value="Glycine betaine-binding periplasmic protein, domain 2"/>
    <property type="match status" value="1"/>
</dbReference>
<gene>
    <name evidence="2" type="ordered locus">Tlie_1558</name>
</gene>
<evidence type="ECO:0000313" key="3">
    <source>
        <dbReference type="Proteomes" id="UP000005868"/>
    </source>
</evidence>
<reference evidence="2 3" key="2">
    <citation type="journal article" date="2012" name="Stand. Genomic Sci.">
        <title>Genome sequence of the moderately thermophilic, amino-acid-degrading and sulfur-reducing bacterium Thermovirga lienii type strain (Cas60314(T)).</title>
        <authorList>
            <person name="Goker M."/>
            <person name="Saunders E."/>
            <person name="Lapidus A."/>
            <person name="Nolan M."/>
            <person name="Lucas S."/>
            <person name="Hammon N."/>
            <person name="Deshpande S."/>
            <person name="Cheng J.F."/>
            <person name="Han C."/>
            <person name="Tapia R."/>
            <person name="Goodwin L.A."/>
            <person name="Pitluck S."/>
            <person name="Liolios K."/>
            <person name="Mavromatis K."/>
            <person name="Pagani I."/>
            <person name="Ivanova N."/>
            <person name="Mikhailova N."/>
            <person name="Pati A."/>
            <person name="Chen A."/>
            <person name="Palaniappan K."/>
            <person name="Land M."/>
            <person name="Chang Y.J."/>
            <person name="Jeffries C.D."/>
            <person name="Brambilla E.M."/>
            <person name="Rohde M."/>
            <person name="Spring S."/>
            <person name="Detter J.C."/>
            <person name="Woyke T."/>
            <person name="Bristow J."/>
            <person name="Eisen J.A."/>
            <person name="Markowitz V."/>
            <person name="Hugenholtz P."/>
            <person name="Kyrpides N.C."/>
            <person name="Klenk H.P."/>
        </authorList>
    </citation>
    <scope>NUCLEOTIDE SEQUENCE [LARGE SCALE GENOMIC DNA]</scope>
    <source>
        <strain evidence="3">ATCC BAA-1197 / DSM 17291 / Cas60314</strain>
    </source>
</reference>
<dbReference type="Pfam" id="PF04069">
    <property type="entry name" value="OpuAC"/>
    <property type="match status" value="1"/>
</dbReference>
<dbReference type="KEGG" id="tli:Tlie_1558"/>
<dbReference type="AlphaFoldDB" id="G7V7G4"/>
<accession>G7V7G4</accession>
<proteinExistence type="predicted"/>
<reference evidence="3" key="1">
    <citation type="submission" date="2011-10" db="EMBL/GenBank/DDBJ databases">
        <title>The complete genome of chromosome of Thermovirga lienii DSM 17291.</title>
        <authorList>
            <consortium name="US DOE Joint Genome Institute (JGI-PGF)"/>
            <person name="Lucas S."/>
            <person name="Copeland A."/>
            <person name="Lapidus A."/>
            <person name="Glavina del Rio T."/>
            <person name="Dalin E."/>
            <person name="Tice H."/>
            <person name="Bruce D."/>
            <person name="Goodwin L."/>
            <person name="Pitluck S."/>
            <person name="Peters L."/>
            <person name="Mikhailova N."/>
            <person name="Saunders E."/>
            <person name="Kyrpides N."/>
            <person name="Mavromatis K."/>
            <person name="Ivanova N."/>
            <person name="Last F.I."/>
            <person name="Brettin T."/>
            <person name="Detter J.C."/>
            <person name="Han C."/>
            <person name="Larimer F."/>
            <person name="Land M."/>
            <person name="Hauser L."/>
            <person name="Markowitz V."/>
            <person name="Cheng J.-F."/>
            <person name="Hugenholtz P."/>
            <person name="Woyke T."/>
            <person name="Wu D."/>
            <person name="Spring S."/>
            <person name="Schroeder M."/>
            <person name="Brambilla E.-M."/>
            <person name="Klenk H.-P."/>
            <person name="Eisen J.A."/>
        </authorList>
    </citation>
    <scope>NUCLEOTIDE SEQUENCE [LARGE SCALE GENOMIC DNA]</scope>
    <source>
        <strain evidence="3">ATCC BAA-1197 / DSM 17291 / Cas60314</strain>
    </source>
</reference>
<sequence>MRKAFRSALWIVLLSFVLGVFGGVSFASGKKVVFVDHSWNSIQMHNRIAGYILEKGYGYKPDYIFAESVPGLTGLARGEIDVIMELWIDNVRDWYEEEVVKNKKVIDLGEVYPDAPQGWYVPTFVIKGDPKRGIKPMAPDLKSVFDLPKYWELFKDPENPKKGRFYNAVPGWVVHDINLKKLETYGLLEYFEPFDPGSQTALATAIVSHYEKGKPILAYYWEPEWIMGMLDMTKLEEPPYDPNRWGKDYGCGFPPSRVHIGINAKYAEKHPEIVEFLKKYETTLAQNNAALAFMQKNDATVDEAALWFLRTYQDEWAKWIDDPVKVEKIKKALEEERN</sequence>
<dbReference type="Proteomes" id="UP000005868">
    <property type="component" value="Chromosome"/>
</dbReference>
<dbReference type="EMBL" id="CP003096">
    <property type="protein sequence ID" value="AER67280.1"/>
    <property type="molecule type" value="Genomic_DNA"/>
</dbReference>
<protein>
    <submittedName>
        <fullName evidence="2">Substrate-binding region of ABC-type glycine betaine transport system</fullName>
    </submittedName>
</protein>
<dbReference type="eggNOG" id="COG2113">
    <property type="taxonomic scope" value="Bacteria"/>
</dbReference>
<dbReference type="Gene3D" id="3.10.105.10">
    <property type="entry name" value="Dipeptide-binding Protein, Domain 3"/>
    <property type="match status" value="2"/>
</dbReference>